<evidence type="ECO:0000313" key="3">
    <source>
        <dbReference type="Proteomes" id="UP000193411"/>
    </source>
</evidence>
<reference evidence="2 3" key="1">
    <citation type="submission" date="2016-07" db="EMBL/GenBank/DDBJ databases">
        <title>Pervasive Adenine N6-methylation of Active Genes in Fungi.</title>
        <authorList>
            <consortium name="DOE Joint Genome Institute"/>
            <person name="Mondo S.J."/>
            <person name="Dannebaum R.O."/>
            <person name="Kuo R.C."/>
            <person name="Labutti K."/>
            <person name="Haridas S."/>
            <person name="Kuo A."/>
            <person name="Salamov A."/>
            <person name="Ahrendt S.R."/>
            <person name="Lipzen A."/>
            <person name="Sullivan W."/>
            <person name="Andreopoulos W.B."/>
            <person name="Clum A."/>
            <person name="Lindquist E."/>
            <person name="Daum C."/>
            <person name="Ramamoorthy G.K."/>
            <person name="Gryganskyi A."/>
            <person name="Culley D."/>
            <person name="Magnuson J.K."/>
            <person name="James T.Y."/>
            <person name="O'Malley M.A."/>
            <person name="Stajich J.E."/>
            <person name="Spatafora J.W."/>
            <person name="Visel A."/>
            <person name="Grigoriev I.V."/>
        </authorList>
    </citation>
    <scope>NUCLEOTIDE SEQUENCE [LARGE SCALE GENOMIC DNA]</scope>
    <source>
        <strain evidence="2 3">PL171</strain>
    </source>
</reference>
<dbReference type="EMBL" id="MCFL01000004">
    <property type="protein sequence ID" value="ORZ39826.1"/>
    <property type="molecule type" value="Genomic_DNA"/>
</dbReference>
<evidence type="ECO:0000313" key="2">
    <source>
        <dbReference type="EMBL" id="ORZ39826.1"/>
    </source>
</evidence>
<keyword evidence="3" id="KW-1185">Reference proteome</keyword>
<dbReference type="AlphaFoldDB" id="A0A1Y2HYZ4"/>
<name>A0A1Y2HYZ4_9FUNG</name>
<protein>
    <submittedName>
        <fullName evidence="2">Uncharacterized protein</fullName>
    </submittedName>
</protein>
<comment type="caution">
    <text evidence="2">The sequence shown here is derived from an EMBL/GenBank/DDBJ whole genome shotgun (WGS) entry which is preliminary data.</text>
</comment>
<sequence>MQSARSRHLRLNEHVHLTQRMPDDTHALSVTGWSSLTLNLERVRLGHTGGQATGSSIRGGGGRLWTHGDGRGEEKWNWRRKRRECLVGNVSRIGIDDRINPQTRAGDKSGRGTRALKWHTARVCTIDCEDAFSASFPQAHNQCENNLVRHWSHHHGHVPHSTLLFAI</sequence>
<accession>A0A1Y2HYZ4</accession>
<organism evidence="2 3">
    <name type="scientific">Catenaria anguillulae PL171</name>
    <dbReference type="NCBI Taxonomy" id="765915"/>
    <lineage>
        <taxon>Eukaryota</taxon>
        <taxon>Fungi</taxon>
        <taxon>Fungi incertae sedis</taxon>
        <taxon>Blastocladiomycota</taxon>
        <taxon>Blastocladiomycetes</taxon>
        <taxon>Blastocladiales</taxon>
        <taxon>Catenariaceae</taxon>
        <taxon>Catenaria</taxon>
    </lineage>
</organism>
<dbReference type="Proteomes" id="UP000193411">
    <property type="component" value="Unassembled WGS sequence"/>
</dbReference>
<feature type="compositionally biased region" description="Gly residues" evidence="1">
    <location>
        <begin position="49"/>
        <end position="63"/>
    </location>
</feature>
<gene>
    <name evidence="2" type="ORF">BCR44DRAFT_172248</name>
</gene>
<evidence type="ECO:0000256" key="1">
    <source>
        <dbReference type="SAM" id="MobiDB-lite"/>
    </source>
</evidence>
<feature type="region of interest" description="Disordered" evidence="1">
    <location>
        <begin position="49"/>
        <end position="71"/>
    </location>
</feature>
<proteinExistence type="predicted"/>